<protein>
    <submittedName>
        <fullName evidence="1">Uncharacterized protein</fullName>
    </submittedName>
</protein>
<proteinExistence type="predicted"/>
<reference evidence="1" key="1">
    <citation type="journal article" date="2015" name="Nature">
        <title>Complex archaea that bridge the gap between prokaryotes and eukaryotes.</title>
        <authorList>
            <person name="Spang A."/>
            <person name="Saw J.H."/>
            <person name="Jorgensen S.L."/>
            <person name="Zaremba-Niedzwiedzka K."/>
            <person name="Martijn J."/>
            <person name="Lind A.E."/>
            <person name="van Eijk R."/>
            <person name="Schleper C."/>
            <person name="Guy L."/>
            <person name="Ettema T.J."/>
        </authorList>
    </citation>
    <scope>NUCLEOTIDE SEQUENCE</scope>
</reference>
<dbReference type="EMBL" id="LAZR01024745">
    <property type="protein sequence ID" value="KKL74142.1"/>
    <property type="molecule type" value="Genomic_DNA"/>
</dbReference>
<accession>A0A0F9HGA8</accession>
<gene>
    <name evidence="1" type="ORF">LCGC14_2067880</name>
</gene>
<name>A0A0F9HGA8_9ZZZZ</name>
<dbReference type="AlphaFoldDB" id="A0A0F9HGA8"/>
<comment type="caution">
    <text evidence="1">The sequence shown here is derived from an EMBL/GenBank/DDBJ whole genome shotgun (WGS) entry which is preliminary data.</text>
</comment>
<sequence length="46" mass="5515">PSKDTQEGINTATLHIWDATRKEMREKHNIEQLKKGELLEWQERIL</sequence>
<feature type="non-terminal residue" evidence="1">
    <location>
        <position position="1"/>
    </location>
</feature>
<evidence type="ECO:0000313" key="1">
    <source>
        <dbReference type="EMBL" id="KKL74142.1"/>
    </source>
</evidence>
<organism evidence="1">
    <name type="scientific">marine sediment metagenome</name>
    <dbReference type="NCBI Taxonomy" id="412755"/>
    <lineage>
        <taxon>unclassified sequences</taxon>
        <taxon>metagenomes</taxon>
        <taxon>ecological metagenomes</taxon>
    </lineage>
</organism>